<accession>A0A926IMB6</accession>
<evidence type="ECO:0000313" key="4">
    <source>
        <dbReference type="Proteomes" id="UP000601522"/>
    </source>
</evidence>
<proteinExistence type="predicted"/>
<dbReference type="InterPro" id="IPR007419">
    <property type="entry name" value="BFD-like_2Fe2S-bd_dom"/>
</dbReference>
<dbReference type="InterPro" id="IPR006076">
    <property type="entry name" value="FAD-dep_OxRdtase"/>
</dbReference>
<dbReference type="PANTHER" id="PTHR42720">
    <property type="entry name" value="GLYCEROL-3-PHOSPHATE DEHYDROGENASE"/>
    <property type="match status" value="1"/>
</dbReference>
<gene>
    <name evidence="3" type="ORF">H8689_03800</name>
</gene>
<dbReference type="Gene3D" id="1.10.10.1100">
    <property type="entry name" value="BFD-like [2Fe-2S]-binding domain"/>
    <property type="match status" value="1"/>
</dbReference>
<sequence>MYDVIIIGGGIVGTSIARELSRYNSNILLLEKNIDVSMGSTKANSGIVHGGYAENHNLLKGRLCYQGRKKFKRLDKELNFGFRETGSLVISTEDNREPLDKLMENGIKNGLDDLSVIDGEDIRKLESELNHDAKWALYCKGAGVCSPYEMAIAMAENAIKNGVTLELENEVISIEKLDNGFNIITNKGEYHGKYVVNAAGLYADKISKMVGVDNFEILPRSGEYILFTRGTGDQINTVNFQLPTKLGKGVLVTSTYYGNLLIGPDANDDTEKGDTSTHIERIANIYNQAKAVYSNINPKQFIRSFTGIRARSSTDDFIIEETKVKGFINVAGIQSPGLTASPAIAEMVIEILKESGLKLEENPNFDPYRKPIVTKKPLKNFAEIKDKIELPLGAEGRIVCRCEQVLEEEIVDALHRDIKVKTIDGVKRRTRATMGWCQGDFCRSRVAEVMEREYGEKIDPSYDIEHSGVNRVQKSELLDYLNSLEE</sequence>
<dbReference type="Gene3D" id="3.50.50.60">
    <property type="entry name" value="FAD/NAD(P)-binding domain"/>
    <property type="match status" value="1"/>
</dbReference>
<dbReference type="RefSeq" id="WP_249323084.1">
    <property type="nucleotide sequence ID" value="NZ_JACRTK010000001.1"/>
</dbReference>
<dbReference type="InterPro" id="IPR052745">
    <property type="entry name" value="G3P_Oxidase/Oxidoreductase"/>
</dbReference>
<dbReference type="Gene3D" id="3.30.9.10">
    <property type="entry name" value="D-Amino Acid Oxidase, subunit A, domain 2"/>
    <property type="match status" value="1"/>
</dbReference>
<dbReference type="EMBL" id="JACRTK010000001">
    <property type="protein sequence ID" value="MBC8590265.1"/>
    <property type="molecule type" value="Genomic_DNA"/>
</dbReference>
<keyword evidence="4" id="KW-1185">Reference proteome</keyword>
<dbReference type="Pfam" id="PF04324">
    <property type="entry name" value="Fer2_BFD"/>
    <property type="match status" value="1"/>
</dbReference>
<protein>
    <submittedName>
        <fullName evidence="3">NAD(P)/FAD-dependent oxidoreductase</fullName>
    </submittedName>
</protein>
<feature type="domain" description="BFD-like [2Fe-2S]-binding" evidence="2">
    <location>
        <begin position="398"/>
        <end position="451"/>
    </location>
</feature>
<dbReference type="Proteomes" id="UP000601522">
    <property type="component" value="Unassembled WGS sequence"/>
</dbReference>
<evidence type="ECO:0000259" key="1">
    <source>
        <dbReference type="Pfam" id="PF01266"/>
    </source>
</evidence>
<dbReference type="CDD" id="cd19946">
    <property type="entry name" value="GlpA-like_Fer2_BFD-like"/>
    <property type="match status" value="1"/>
</dbReference>
<dbReference type="Pfam" id="PF01266">
    <property type="entry name" value="DAO"/>
    <property type="match status" value="1"/>
</dbReference>
<name>A0A926IMB6_9FIRM</name>
<dbReference type="InterPro" id="IPR041854">
    <property type="entry name" value="BFD-like_2Fe2S-bd_dom_sf"/>
</dbReference>
<dbReference type="InterPro" id="IPR036188">
    <property type="entry name" value="FAD/NAD-bd_sf"/>
</dbReference>
<organism evidence="3 4">
    <name type="scientific">Wansuia hejianensis</name>
    <dbReference type="NCBI Taxonomy" id="2763667"/>
    <lineage>
        <taxon>Bacteria</taxon>
        <taxon>Bacillati</taxon>
        <taxon>Bacillota</taxon>
        <taxon>Clostridia</taxon>
        <taxon>Lachnospirales</taxon>
        <taxon>Lachnospiraceae</taxon>
        <taxon>Wansuia</taxon>
    </lineage>
</organism>
<comment type="caution">
    <text evidence="3">The sequence shown here is derived from an EMBL/GenBank/DDBJ whole genome shotgun (WGS) entry which is preliminary data.</text>
</comment>
<dbReference type="SUPFAM" id="SSF51905">
    <property type="entry name" value="FAD/NAD(P)-binding domain"/>
    <property type="match status" value="1"/>
</dbReference>
<dbReference type="AlphaFoldDB" id="A0A926IMB6"/>
<evidence type="ECO:0000313" key="3">
    <source>
        <dbReference type="EMBL" id="MBC8590265.1"/>
    </source>
</evidence>
<feature type="domain" description="FAD dependent oxidoreductase" evidence="1">
    <location>
        <begin position="3"/>
        <end position="350"/>
    </location>
</feature>
<dbReference type="PANTHER" id="PTHR42720:SF1">
    <property type="entry name" value="GLYCEROL 3-PHOSPHATE OXIDASE"/>
    <property type="match status" value="1"/>
</dbReference>
<evidence type="ECO:0000259" key="2">
    <source>
        <dbReference type="Pfam" id="PF04324"/>
    </source>
</evidence>
<reference evidence="3 4" key="1">
    <citation type="submission" date="2020-08" db="EMBL/GenBank/DDBJ databases">
        <title>Genome public.</title>
        <authorList>
            <person name="Liu C."/>
            <person name="Sun Q."/>
        </authorList>
    </citation>
    <scope>NUCLEOTIDE SEQUENCE [LARGE SCALE GENOMIC DNA]</scope>
    <source>
        <strain evidence="3 4">NSJ-26</strain>
    </source>
</reference>